<evidence type="ECO:0000256" key="1">
    <source>
        <dbReference type="ARBA" id="ARBA00006586"/>
    </source>
</evidence>
<feature type="binding site" evidence="5">
    <location>
        <position position="249"/>
    </location>
    <ligand>
        <name>Ca(2+)</name>
        <dbReference type="ChEBI" id="CHEBI:29108"/>
    </ligand>
</feature>
<dbReference type="Gene3D" id="2.30.120.10">
    <property type="match status" value="1"/>
</dbReference>
<dbReference type="Gene3D" id="3.60.20.10">
    <property type="entry name" value="Glutamine Phosphoribosylpyrophosphate, subunit 1, domain 1"/>
    <property type="match status" value="1"/>
</dbReference>
<feature type="binding site" evidence="5">
    <location>
        <position position="246"/>
    </location>
    <ligand>
        <name>Ca(2+)</name>
        <dbReference type="ChEBI" id="CHEBI:29108"/>
    </ligand>
</feature>
<dbReference type="PANTHER" id="PTHR34218:SF4">
    <property type="entry name" value="ACYL-HOMOSERINE LACTONE ACYLASE QUIP"/>
    <property type="match status" value="1"/>
</dbReference>
<dbReference type="Pfam" id="PF01804">
    <property type="entry name" value="Penicil_amidase"/>
    <property type="match status" value="1"/>
</dbReference>
<keyword evidence="7" id="KW-1185">Reference proteome</keyword>
<dbReference type="RefSeq" id="WP_179667018.1">
    <property type="nucleotide sequence ID" value="NZ_JACCFP010000001.1"/>
</dbReference>
<dbReference type="GO" id="GO:0008953">
    <property type="term" value="F:penicillin amidase activity"/>
    <property type="evidence" value="ECO:0007669"/>
    <property type="project" value="UniProtKB-EC"/>
</dbReference>
<comment type="caution">
    <text evidence="6">The sequence shown here is derived from an EMBL/GenBank/DDBJ whole genome shotgun (WGS) entry which is preliminary data.</text>
</comment>
<evidence type="ECO:0000256" key="4">
    <source>
        <dbReference type="PIRSR" id="PIRSR001227-1"/>
    </source>
</evidence>
<sequence length="643" mass="69088">MASLYRDAYGVPHLRAESVAALARLQGEVTARDRTWQVEWLRRRATGTTAEVLGAAGLSWDRFSRRMRTVETAQRAHATCGDETRAFLAAYVDGLNAGLETVDPADVPELADLGVGARAWEPWMPLATFLAQHLLFANIGGLLWKALADDVLGADARFLSSEEPTASGSNAWAAGGARTASGFPLIGGDPHRNIEQPGVYQQVRLACEDPDDPFDVVGFSFVGVPGVQHFAHAGEVAWAITNACADYQDVRPEPAPVVVDSRTETIAVRDGEAVEVAVDRTAWGLVFQDGWSVRTSSWELGDLGFDALLPLLRARTVDDVDAALDRWVEPVNNAVIADRAGQVRYRIAGRVPVRDEAGEWTGWLAEPNRAEVPADGTVVTANERRGPESERIGSVFAAPWRAARIRALLDGADGLDTEAFVRIHNDTLLQTVPVVTALVPGAFDGWDGRMDADSGDAARYAAFRSALVRRIAAAPVFEKLAEHSHEDVLAPWLDATYRIGTSLPRLANEAVAGTAPFGLDLFALAREALAEVDAGTVPETWGDTHVVEPIHALGRDDVPALPVSGDADCVRCCISYAAITDACSRGSVARYVWDLADREAGGWVVPTGASGLPHDLHHHDQLALWAAGELAPIVTDWSRLTPG</sequence>
<dbReference type="EC" id="3.5.1.11" evidence="6"/>
<dbReference type="GO" id="GO:0046872">
    <property type="term" value="F:metal ion binding"/>
    <property type="evidence" value="ECO:0007669"/>
    <property type="project" value="UniProtKB-KW"/>
</dbReference>
<comment type="cofactor">
    <cofactor evidence="5">
        <name>Ca(2+)</name>
        <dbReference type="ChEBI" id="CHEBI:29108"/>
    </cofactor>
    <text evidence="5">Binds 1 Ca(2+) ion per dimer.</text>
</comment>
<keyword evidence="5" id="KW-0479">Metal-binding</keyword>
<protein>
    <submittedName>
        <fullName evidence="6">Penicillin amidase</fullName>
        <ecNumber evidence="6">3.5.1.11</ecNumber>
    </submittedName>
</protein>
<gene>
    <name evidence="6" type="ORF">HNR19_001127</name>
</gene>
<evidence type="ECO:0000313" key="6">
    <source>
        <dbReference type="EMBL" id="NYJ00429.1"/>
    </source>
</evidence>
<keyword evidence="2 6" id="KW-0378">Hydrolase</keyword>
<accession>A0A853BZ31</accession>
<dbReference type="InterPro" id="IPR043146">
    <property type="entry name" value="Penicillin_amidase_N_B-knob"/>
</dbReference>
<evidence type="ECO:0000256" key="2">
    <source>
        <dbReference type="ARBA" id="ARBA00022801"/>
    </source>
</evidence>
<evidence type="ECO:0000256" key="3">
    <source>
        <dbReference type="ARBA" id="ARBA00023145"/>
    </source>
</evidence>
<dbReference type="PIRSF" id="PIRSF001227">
    <property type="entry name" value="Pen_acylase"/>
    <property type="match status" value="1"/>
</dbReference>
<organism evidence="6 7">
    <name type="scientific">Nocardioides thalensis</name>
    <dbReference type="NCBI Taxonomy" id="1914755"/>
    <lineage>
        <taxon>Bacteria</taxon>
        <taxon>Bacillati</taxon>
        <taxon>Actinomycetota</taxon>
        <taxon>Actinomycetes</taxon>
        <taxon>Propionibacteriales</taxon>
        <taxon>Nocardioidaceae</taxon>
        <taxon>Nocardioides</taxon>
    </lineage>
</organism>
<dbReference type="Gene3D" id="1.10.439.10">
    <property type="entry name" value="Penicillin Amidohydrolase, domain 1"/>
    <property type="match status" value="1"/>
</dbReference>
<proteinExistence type="inferred from homology"/>
<dbReference type="InterPro" id="IPR002692">
    <property type="entry name" value="S45"/>
</dbReference>
<reference evidence="6 7" key="1">
    <citation type="submission" date="2020-07" db="EMBL/GenBank/DDBJ databases">
        <title>Sequencing the genomes of 1000 actinobacteria strains.</title>
        <authorList>
            <person name="Klenk H.-P."/>
        </authorList>
    </citation>
    <scope>NUCLEOTIDE SEQUENCE [LARGE SCALE GENOMIC DNA]</scope>
    <source>
        <strain evidence="6 7">DSM 103833</strain>
    </source>
</reference>
<dbReference type="GO" id="GO:0017000">
    <property type="term" value="P:antibiotic biosynthetic process"/>
    <property type="evidence" value="ECO:0007669"/>
    <property type="project" value="InterPro"/>
</dbReference>
<dbReference type="InterPro" id="IPR023343">
    <property type="entry name" value="Penicillin_amidase_dom1"/>
</dbReference>
<feature type="active site" description="Nucleophile" evidence="4">
    <location>
        <position position="169"/>
    </location>
</feature>
<comment type="similarity">
    <text evidence="1">Belongs to the peptidase S45 family.</text>
</comment>
<name>A0A853BZ31_9ACTN</name>
<dbReference type="InterPro" id="IPR029055">
    <property type="entry name" value="Ntn_hydrolases_N"/>
</dbReference>
<dbReference type="EMBL" id="JACCFP010000001">
    <property type="protein sequence ID" value="NYJ00429.1"/>
    <property type="molecule type" value="Genomic_DNA"/>
</dbReference>
<dbReference type="Gene3D" id="1.10.1400.10">
    <property type="match status" value="1"/>
</dbReference>
<dbReference type="Proteomes" id="UP000530424">
    <property type="component" value="Unassembled WGS sequence"/>
</dbReference>
<evidence type="ECO:0000313" key="7">
    <source>
        <dbReference type="Proteomes" id="UP000530424"/>
    </source>
</evidence>
<dbReference type="InterPro" id="IPR014395">
    <property type="entry name" value="Pen/GL7ACA/AHL_acylase"/>
</dbReference>
<dbReference type="InterPro" id="IPR043147">
    <property type="entry name" value="Penicillin_amidase_A-knob"/>
</dbReference>
<dbReference type="AlphaFoldDB" id="A0A853BZ31"/>
<keyword evidence="3" id="KW-0865">Zymogen</keyword>
<keyword evidence="5" id="KW-0106">Calcium</keyword>
<dbReference type="PANTHER" id="PTHR34218">
    <property type="entry name" value="PEPTIDASE S45 PENICILLIN AMIDASE"/>
    <property type="match status" value="1"/>
</dbReference>
<evidence type="ECO:0000256" key="5">
    <source>
        <dbReference type="PIRSR" id="PIRSR001227-2"/>
    </source>
</evidence>
<dbReference type="SUPFAM" id="SSF56235">
    <property type="entry name" value="N-terminal nucleophile aminohydrolases (Ntn hydrolases)"/>
    <property type="match status" value="1"/>
</dbReference>